<feature type="transmembrane region" description="Helical" evidence="1">
    <location>
        <begin position="272"/>
        <end position="295"/>
    </location>
</feature>
<evidence type="ECO:0000313" key="5">
    <source>
        <dbReference type="Proteomes" id="UP001060771"/>
    </source>
</evidence>
<keyword evidence="1" id="KW-0812">Transmembrane</keyword>
<dbReference type="RefSeq" id="WP_188603930.1">
    <property type="nucleotide sequence ID" value="NZ_AP026830.1"/>
</dbReference>
<reference evidence="3" key="1">
    <citation type="journal article" date="2014" name="Int. J. Syst. Evol. Microbiol.">
        <title>Complete genome sequence of Corynebacterium casei LMG S-19264T (=DSM 44701T), isolated from a smear-ripened cheese.</title>
        <authorList>
            <consortium name="US DOE Joint Genome Institute (JGI-PGF)"/>
            <person name="Walter F."/>
            <person name="Albersmeier A."/>
            <person name="Kalinowski J."/>
            <person name="Ruckert C."/>
        </authorList>
    </citation>
    <scope>NUCLEOTIDE SEQUENCE</scope>
    <source>
        <strain evidence="3">JCM 11219</strain>
    </source>
</reference>
<dbReference type="OrthoDB" id="46224at2157"/>
<dbReference type="GeneID" id="76207334"/>
<evidence type="ECO:0000313" key="4">
    <source>
        <dbReference type="Proteomes" id="UP000657075"/>
    </source>
</evidence>
<name>A0A830EM23_9CREN</name>
<keyword evidence="1" id="KW-0472">Membrane</keyword>
<dbReference type="Proteomes" id="UP000657075">
    <property type="component" value="Unassembled WGS sequence"/>
</dbReference>
<organism evidence="3 4">
    <name type="scientific">Vulcanisaeta souniana JCM 11219</name>
    <dbReference type="NCBI Taxonomy" id="1293586"/>
    <lineage>
        <taxon>Archaea</taxon>
        <taxon>Thermoproteota</taxon>
        <taxon>Thermoprotei</taxon>
        <taxon>Thermoproteales</taxon>
        <taxon>Thermoproteaceae</taxon>
        <taxon>Vulcanisaeta</taxon>
    </lineage>
</organism>
<feature type="transmembrane region" description="Helical" evidence="1">
    <location>
        <begin position="145"/>
        <end position="166"/>
    </location>
</feature>
<evidence type="ECO:0000313" key="2">
    <source>
        <dbReference type="EMBL" id="BDR92700.1"/>
    </source>
</evidence>
<reference evidence="3" key="2">
    <citation type="submission" date="2020-09" db="EMBL/GenBank/DDBJ databases">
        <authorList>
            <person name="Sun Q."/>
            <person name="Ohkuma M."/>
        </authorList>
    </citation>
    <scope>NUCLEOTIDE SEQUENCE</scope>
    <source>
        <strain evidence="3">JCM 11219</strain>
    </source>
</reference>
<feature type="transmembrane region" description="Helical" evidence="1">
    <location>
        <begin position="220"/>
        <end position="238"/>
    </location>
</feature>
<evidence type="ECO:0008006" key="6">
    <source>
        <dbReference type="Google" id="ProtNLM"/>
    </source>
</evidence>
<sequence>MAVDRGVYGIVLVITVFVASLISLISLETMVVNVVTQSPFFLYGNVHYDASLIATLLIVVFMAYVLRSRYVVIPLMVLWALTLLAPYMIYIHSLPIYNDQLGFVGEALSGILYGYVEPLQGEPSSLGHAYFTSILTVLMGVNPPIWGIVLVQSLLPIAYALPLLALPYRDTKEIALIMLVVLGAMLNPILYGRTPFAWSYLVLFTAFLYNRLNELGNKRGLGIAAIMILIIIYAAYVISDPTSLMVPIILVALTIFRREFLPLTLATMVTWFAINLILYISGSLSSVIMQLMAMIESPTNPVPSLVLPAVNPVMRLYDYAREFTVFIGFLIGLIASSVVLIDVFRRRGRVNNGLTWVTLYLVLVVLQAAALVMSRWGMVPYSMYVISALPILTLLLVRRSKWLQVLVLALAIVLVVLSPVVKWGFSVIAFPTTHDIHEALFIMSYVGNNEVCASGAHELLWFYYWLYNIDSPINYLNPTFTPSQATNCDITAVFYRAFNTYRLDITTEHLNNELNAMNNAFNVVYKDGLWTIWSR</sequence>
<keyword evidence="1" id="KW-1133">Transmembrane helix</keyword>
<reference evidence="5" key="3">
    <citation type="submission" date="2022-09" db="EMBL/GenBank/DDBJ databases">
        <title>Complete genome sequence of Vulcanisaeta souniana.</title>
        <authorList>
            <person name="Kato S."/>
            <person name="Itoh T."/>
            <person name="Ohkuma M."/>
        </authorList>
    </citation>
    <scope>NUCLEOTIDE SEQUENCE [LARGE SCALE GENOMIC DNA]</scope>
    <source>
        <strain evidence="5">JCM 11219</strain>
    </source>
</reference>
<feature type="transmembrane region" description="Helical" evidence="1">
    <location>
        <begin position="46"/>
        <end position="66"/>
    </location>
</feature>
<accession>A0A830EM23</accession>
<gene>
    <name evidence="3" type="ORF">GCM10007112_21570</name>
    <name evidence="2" type="ORF">Vsou_17930</name>
</gene>
<reference evidence="2" key="4">
    <citation type="journal article" date="2023" name="Microbiol. Resour. Announc.">
        <title>Complete Genome Sequence of Vulcanisaeta souniana Strain IC-059, a Hyperthermophilic Archaeon Isolated from Hot Spring Water in Japan.</title>
        <authorList>
            <person name="Kato S."/>
            <person name="Itoh T."/>
            <person name="Wu L."/>
            <person name="Ma J."/>
            <person name="Ohkuma M."/>
        </authorList>
    </citation>
    <scope>NUCLEOTIDE SEQUENCE</scope>
    <source>
        <strain evidence="2">JCM 11219</strain>
    </source>
</reference>
<feature type="transmembrane region" description="Helical" evidence="1">
    <location>
        <begin position="173"/>
        <end position="191"/>
    </location>
</feature>
<dbReference type="EMBL" id="BMNM01000011">
    <property type="protein sequence ID" value="GGI84337.1"/>
    <property type="molecule type" value="Genomic_DNA"/>
</dbReference>
<protein>
    <recommendedName>
        <fullName evidence="6">Glycosyltransferase RgtA/B/C/D-like domain-containing protein</fullName>
    </recommendedName>
</protein>
<evidence type="ECO:0000256" key="1">
    <source>
        <dbReference type="SAM" id="Phobius"/>
    </source>
</evidence>
<dbReference type="AlphaFoldDB" id="A0A830EM23"/>
<feature type="transmembrane region" description="Helical" evidence="1">
    <location>
        <begin position="353"/>
        <end position="373"/>
    </location>
</feature>
<feature type="transmembrane region" description="Helical" evidence="1">
    <location>
        <begin position="7"/>
        <end position="26"/>
    </location>
</feature>
<feature type="transmembrane region" description="Helical" evidence="1">
    <location>
        <begin position="71"/>
        <end position="91"/>
    </location>
</feature>
<feature type="transmembrane region" description="Helical" evidence="1">
    <location>
        <begin position="197"/>
        <end position="213"/>
    </location>
</feature>
<dbReference type="EMBL" id="AP026830">
    <property type="protein sequence ID" value="BDR92700.1"/>
    <property type="molecule type" value="Genomic_DNA"/>
</dbReference>
<feature type="transmembrane region" description="Helical" evidence="1">
    <location>
        <begin position="405"/>
        <end position="425"/>
    </location>
</feature>
<proteinExistence type="predicted"/>
<evidence type="ECO:0000313" key="3">
    <source>
        <dbReference type="EMBL" id="GGI84337.1"/>
    </source>
</evidence>
<feature type="transmembrane region" description="Helical" evidence="1">
    <location>
        <begin position="323"/>
        <end position="341"/>
    </location>
</feature>
<feature type="transmembrane region" description="Helical" evidence="1">
    <location>
        <begin position="244"/>
        <end position="260"/>
    </location>
</feature>
<feature type="transmembrane region" description="Helical" evidence="1">
    <location>
        <begin position="379"/>
        <end position="398"/>
    </location>
</feature>
<dbReference type="Proteomes" id="UP001060771">
    <property type="component" value="Chromosome"/>
</dbReference>
<keyword evidence="5" id="KW-1185">Reference proteome</keyword>